<dbReference type="EMBL" id="CM023481">
    <property type="protein sequence ID" value="KAH6946711.1"/>
    <property type="molecule type" value="Genomic_DNA"/>
</dbReference>
<comment type="caution">
    <text evidence="1">The sequence shown here is derived from an EMBL/GenBank/DDBJ whole genome shotgun (WGS) entry which is preliminary data.</text>
</comment>
<evidence type="ECO:0000313" key="1">
    <source>
        <dbReference type="EMBL" id="KAH6946711.1"/>
    </source>
</evidence>
<evidence type="ECO:0000313" key="2">
    <source>
        <dbReference type="Proteomes" id="UP000821845"/>
    </source>
</evidence>
<reference evidence="1" key="1">
    <citation type="submission" date="2020-05" db="EMBL/GenBank/DDBJ databases">
        <title>Large-scale comparative analyses of tick genomes elucidate their genetic diversity and vector capacities.</title>
        <authorList>
            <person name="Jia N."/>
            <person name="Wang J."/>
            <person name="Shi W."/>
            <person name="Du L."/>
            <person name="Sun Y."/>
            <person name="Zhan W."/>
            <person name="Jiang J."/>
            <person name="Wang Q."/>
            <person name="Zhang B."/>
            <person name="Ji P."/>
            <person name="Sakyi L.B."/>
            <person name="Cui X."/>
            <person name="Yuan T."/>
            <person name="Jiang B."/>
            <person name="Yang W."/>
            <person name="Lam T.T.-Y."/>
            <person name="Chang Q."/>
            <person name="Ding S."/>
            <person name="Wang X."/>
            <person name="Zhu J."/>
            <person name="Ruan X."/>
            <person name="Zhao L."/>
            <person name="Wei J."/>
            <person name="Que T."/>
            <person name="Du C."/>
            <person name="Cheng J."/>
            <person name="Dai P."/>
            <person name="Han X."/>
            <person name="Huang E."/>
            <person name="Gao Y."/>
            <person name="Liu J."/>
            <person name="Shao H."/>
            <person name="Ye R."/>
            <person name="Li L."/>
            <person name="Wei W."/>
            <person name="Wang X."/>
            <person name="Wang C."/>
            <person name="Yang T."/>
            <person name="Huo Q."/>
            <person name="Li W."/>
            <person name="Guo W."/>
            <person name="Chen H."/>
            <person name="Zhou L."/>
            <person name="Ni X."/>
            <person name="Tian J."/>
            <person name="Zhou Y."/>
            <person name="Sheng Y."/>
            <person name="Liu T."/>
            <person name="Pan Y."/>
            <person name="Xia L."/>
            <person name="Li J."/>
            <person name="Zhao F."/>
            <person name="Cao W."/>
        </authorList>
    </citation>
    <scope>NUCLEOTIDE SEQUENCE</scope>
    <source>
        <strain evidence="1">Hyas-2018</strain>
    </source>
</reference>
<proteinExistence type="predicted"/>
<accession>A0ACB7THQ8</accession>
<dbReference type="Proteomes" id="UP000821845">
    <property type="component" value="Chromosome 1"/>
</dbReference>
<keyword evidence="2" id="KW-1185">Reference proteome</keyword>
<sequence>MIRDRIVAGITDRKLSERMQLDVKLTLEKATPMERQSEVVKEQAATLHGNREGKVDRVGLARRPTVPHGNRKVPSKQVNKPPESEAKQCSFCGYPQHTSEKCPA</sequence>
<name>A0ACB7THQ8_HYAAI</name>
<protein>
    <submittedName>
        <fullName evidence="1">Uncharacterized protein</fullName>
    </submittedName>
</protein>
<organism evidence="1 2">
    <name type="scientific">Hyalomma asiaticum</name>
    <name type="common">Tick</name>
    <dbReference type="NCBI Taxonomy" id="266040"/>
    <lineage>
        <taxon>Eukaryota</taxon>
        <taxon>Metazoa</taxon>
        <taxon>Ecdysozoa</taxon>
        <taxon>Arthropoda</taxon>
        <taxon>Chelicerata</taxon>
        <taxon>Arachnida</taxon>
        <taxon>Acari</taxon>
        <taxon>Parasitiformes</taxon>
        <taxon>Ixodida</taxon>
        <taxon>Ixodoidea</taxon>
        <taxon>Ixodidae</taxon>
        <taxon>Hyalomminae</taxon>
        <taxon>Hyalomma</taxon>
    </lineage>
</organism>
<gene>
    <name evidence="1" type="ORF">HPB50_014706</name>
</gene>